<dbReference type="AlphaFoldDB" id="Q9LTU1"/>
<dbReference type="SUPFAM" id="SSF50249">
    <property type="entry name" value="Nucleic acid-binding proteins"/>
    <property type="match status" value="3"/>
</dbReference>
<dbReference type="EMBL" id="AB024034">
    <property type="protein sequence ID" value="BAB02796.1"/>
    <property type="molecule type" value="Genomic_DNA"/>
</dbReference>
<evidence type="ECO:0000259" key="7">
    <source>
        <dbReference type="Pfam" id="PF08646"/>
    </source>
</evidence>
<dbReference type="PANTHER" id="PTHR47165">
    <property type="entry name" value="OS03G0429900 PROTEIN"/>
    <property type="match status" value="1"/>
</dbReference>
<dbReference type="Gene3D" id="2.40.50.140">
    <property type="entry name" value="Nucleic acid-binding proteins"/>
    <property type="match status" value="3"/>
</dbReference>
<dbReference type="Pfam" id="PF02721">
    <property type="entry name" value="DUF223"/>
    <property type="match status" value="1"/>
</dbReference>
<dbReference type="GO" id="GO:0003677">
    <property type="term" value="F:DNA binding"/>
    <property type="evidence" value="ECO:0007669"/>
    <property type="project" value="UniProtKB-KW"/>
</dbReference>
<dbReference type="InterPro" id="IPR031657">
    <property type="entry name" value="REPA_OB_2"/>
</dbReference>
<dbReference type="InterPro" id="IPR013955">
    <property type="entry name" value="Rep_factor-A_C"/>
</dbReference>
<keyword evidence="3" id="KW-0863">Zinc-finger</keyword>
<protein>
    <submittedName>
        <fullName evidence="9">Replication protein A1-like</fullName>
    </submittedName>
</protein>
<evidence type="ECO:0000256" key="3">
    <source>
        <dbReference type="ARBA" id="ARBA00022771"/>
    </source>
</evidence>
<accession>Q9LTU1</accession>
<evidence type="ECO:0000256" key="4">
    <source>
        <dbReference type="ARBA" id="ARBA00022833"/>
    </source>
</evidence>
<dbReference type="InterPro" id="IPR047192">
    <property type="entry name" value="Euk_RPA1_DBD_C"/>
</dbReference>
<dbReference type="InterPro" id="IPR012340">
    <property type="entry name" value="NA-bd_OB-fold"/>
</dbReference>
<evidence type="ECO:0000313" key="9">
    <source>
        <dbReference type="EMBL" id="BAB02796.1"/>
    </source>
</evidence>
<sequence length="581" mass="64867">MAATFGYLTDVRPYKTSWRVQVKTLHAWRQYTANTGETLEVVFSDETGKKIHCSVRKDLVSKYANMLTVGEWVFIETFSLNYAGGSFRPTSHLYKMSFVNGTSVIPSPSVSDSNYLTLATFEKIQSGELNPTMLVDVIGQIVMIGELEELEANNKPTTKIDFDIRDASDERIGVTLWGTFAQQVYRGCNEAGARPVVCVLRFVKIKSYKGVRNLSNSFDASQVFVNPQFPEVDAFLRTLPQDGILLTYRERIPKLEIVVSKKSDSCLEYPRNTIQQLLNAVDVGKARLMCTIYAIDTDWAWYYISCRACNKKVTHIHSGVHGVNNKGKKPRFWCDSCKTVVTNVIARYMIYAKVMDNTGESKLLLFDQICTEIIGETAPSVLNGSVDEIDDPDDLPDALKNLYGKTFLFLVSIEKENIWDGKEIYKVTKVLLKNGLLEEELLEDSTDVVNPASIVSGDQIPLMLEYSQETTDTVTPVSKRVYADNPNGSDQASASKKVCIEPVDLYQSNDGFGEQIPSTKIEDYEPKEAVTSNDLKSSIAESDSTAVGHPAHVRNGSVAPIIVKKEWVGKKGPVRIKVEKK</sequence>
<evidence type="ECO:0000256" key="2">
    <source>
        <dbReference type="ARBA" id="ARBA00022723"/>
    </source>
</evidence>
<evidence type="ECO:0000259" key="8">
    <source>
        <dbReference type="Pfam" id="PF16900"/>
    </source>
</evidence>
<dbReference type="CDD" id="cd04480">
    <property type="entry name" value="RPA1_DBD_A_like"/>
    <property type="match status" value="1"/>
</dbReference>
<dbReference type="Pfam" id="PF16900">
    <property type="entry name" value="REPA_OB_2"/>
    <property type="match status" value="1"/>
</dbReference>
<comment type="similarity">
    <text evidence="1">Belongs to the replication factor A protein 1 family.</text>
</comment>
<organism evidence="9">
    <name type="scientific">Arabidopsis thaliana</name>
    <name type="common">Mouse-ear cress</name>
    <dbReference type="NCBI Taxonomy" id="3702"/>
    <lineage>
        <taxon>Eukaryota</taxon>
        <taxon>Viridiplantae</taxon>
        <taxon>Streptophyta</taxon>
        <taxon>Embryophyta</taxon>
        <taxon>Tracheophyta</taxon>
        <taxon>Spermatophyta</taxon>
        <taxon>Magnoliopsida</taxon>
        <taxon>eudicotyledons</taxon>
        <taxon>Gunneridae</taxon>
        <taxon>Pentapetalae</taxon>
        <taxon>rosids</taxon>
        <taxon>malvids</taxon>
        <taxon>Brassicales</taxon>
        <taxon>Brassicaceae</taxon>
        <taxon>Camelineae</taxon>
        <taxon>Arabidopsis</taxon>
    </lineage>
</organism>
<feature type="domain" description="Replication protein A 70 kDa DNA-binding subunit B/D first OB fold" evidence="6">
    <location>
        <begin position="5"/>
        <end position="106"/>
    </location>
</feature>
<dbReference type="CDD" id="cd04481">
    <property type="entry name" value="RPA1_DBD_B_like"/>
    <property type="match status" value="1"/>
</dbReference>
<dbReference type="Pfam" id="PF08646">
    <property type="entry name" value="Rep_fac-A_C"/>
    <property type="match status" value="1"/>
</dbReference>
<keyword evidence="2" id="KW-0479">Metal-binding</keyword>
<dbReference type="ExpressionAtlas" id="Q9LTU1">
    <property type="expression patterns" value="baseline and differential"/>
</dbReference>
<reference key="2">
    <citation type="journal article" date="2000" name="Nature">
        <title>Sequence and analysis of chromosome 3 of the plant Arabidopsis thaliana.</title>
        <authorList>
            <consortium name="European Union Chromosome 3 Arabidopsis Sequencing Consortium"/>
            <consortium name="Institute for Genomic Research"/>
            <consortium name="Kazusa DNA Research Institute"/>
            <person name="Salanoubat M."/>
            <person name="Lemcke K."/>
            <person name="Rieger M."/>
            <person name="Ansorge W."/>
            <person name="Unseld M."/>
            <person name="Fartmann B."/>
            <person name="Valle G."/>
            <person name="Blocker H."/>
            <person name="Perez-Alonso M."/>
            <person name="Obermaier B."/>
            <person name="Delseny M."/>
            <person name="Boutry M."/>
            <person name="Grivell L.A."/>
            <person name="Mache R."/>
            <person name="Puigdomenech P."/>
            <person name="De Simone V."/>
            <person name="Choisne N."/>
            <person name="Artiguenave F."/>
            <person name="Robert C."/>
            <person name="Brottier P."/>
            <person name="Wincker P."/>
            <person name="Cattolico L."/>
            <person name="Weissenbach J."/>
            <person name="Saurin W."/>
            <person name="Quetier F."/>
            <person name="Schafer M."/>
            <person name="Muller-Auer S."/>
            <person name="Gabel C."/>
            <person name="Fuchs M."/>
            <person name="Benes V."/>
            <person name="Wurmbach E."/>
            <person name="Drzonek H."/>
            <person name="Erfle H."/>
            <person name="Jordan N."/>
            <person name="Bangert S."/>
            <person name="Wiedelmann R."/>
            <person name="Kranz H."/>
            <person name="Voss H."/>
            <person name="Holland R."/>
            <person name="Brandt P."/>
            <person name="Nyakatura G."/>
            <person name="Vezzi A."/>
            <person name="D'Angelo M."/>
            <person name="Pallavicini A."/>
            <person name="Toppo S."/>
            <person name="Simionati B."/>
            <person name="Conrad A."/>
            <person name="Hornischer K."/>
            <person name="Kauer G."/>
            <person name="Lohnert T.H."/>
            <person name="Nordsiek G."/>
            <person name="Reichelt J."/>
            <person name="Scharfe M."/>
            <person name="Schon O."/>
            <person name="Bargues M."/>
            <person name="Terol J."/>
            <person name="Climent J."/>
            <person name="Navarro P."/>
            <person name="Collado C."/>
            <person name="Perez-Perez A."/>
            <person name="Ottenwalder B."/>
            <person name="Duchemin D."/>
            <person name="Cooke R."/>
            <person name="Laudie M."/>
            <person name="Berger-Llauro C."/>
            <person name="Purnelle B."/>
            <person name="Masuy D."/>
            <person name="de Haan M."/>
            <person name="Maarse A.C."/>
            <person name="Alcaraz J.P."/>
            <person name="Cottet A."/>
            <person name="Casacuberta E."/>
            <person name="Monfort A."/>
            <person name="Argiriou A."/>
            <person name="flores M."/>
            <person name="Liguori R."/>
            <person name="Vitale D."/>
            <person name="Mannhaupt G."/>
            <person name="Haase D."/>
            <person name="Schoof H."/>
            <person name="Rudd S."/>
            <person name="Zaccaria P."/>
            <person name="Mewes H.W."/>
            <person name="Mayer K.F."/>
            <person name="Kaul S."/>
            <person name="Town C.D."/>
            <person name="Koo H.L."/>
            <person name="Tallon L.J."/>
            <person name="Jenkins J."/>
            <person name="Rooney T."/>
            <person name="Rizzo M."/>
            <person name="Walts A."/>
            <person name="Utterback T."/>
            <person name="Fujii C.Y."/>
            <person name="Shea T.P."/>
            <person name="Creasy T.H."/>
            <person name="Haas B."/>
            <person name="Maiti R."/>
            <person name="Wu D."/>
            <person name="Peterson J."/>
            <person name="Van Aken S."/>
            <person name="Pai G."/>
            <person name="Militscher J."/>
            <person name="Sellers P."/>
            <person name="Gill J.E."/>
            <person name="Feldblyum T.V."/>
            <person name="Preuss D."/>
            <person name="Lin X."/>
            <person name="Nierman W.C."/>
            <person name="Salzberg S.L."/>
            <person name="White O."/>
            <person name="Venter J.C."/>
            <person name="Fraser C.M."/>
            <person name="Kaneko T."/>
            <person name="Nakamura Y."/>
            <person name="Sato S."/>
            <person name="Kato T."/>
            <person name="Asamizu E."/>
            <person name="Sasamoto S."/>
            <person name="Kimura T."/>
            <person name="Idesawa K."/>
            <person name="Kawashima K."/>
            <person name="Kishida Y."/>
            <person name="Kiyokawa C."/>
            <person name="Kohara M."/>
            <person name="Matsumoto M."/>
            <person name="Matsuno A."/>
            <person name="Muraki A."/>
            <person name="Nakayama S."/>
            <person name="Nakazaki N."/>
            <person name="Shinpo S."/>
            <person name="Takeuchi C."/>
            <person name="Wada T."/>
            <person name="Watanabe A."/>
            <person name="Yamada M."/>
            <person name="Yasuda M."/>
            <person name="Tabata S."/>
        </authorList>
    </citation>
    <scope>NUCLEOTIDE SEQUENCE [LARGE SCALE GENOMIC DNA]</scope>
    <source>
        <strain>cv. Columbia</strain>
    </source>
</reference>
<proteinExistence type="inferred from homology"/>
<feature type="domain" description="Replication factor A C-terminal" evidence="7">
    <location>
        <begin position="288"/>
        <end position="422"/>
    </location>
</feature>
<dbReference type="CDD" id="cd04476">
    <property type="entry name" value="RPA1_DBD_C"/>
    <property type="match status" value="1"/>
</dbReference>
<evidence type="ECO:0000256" key="1">
    <source>
        <dbReference type="ARBA" id="ARBA00005690"/>
    </source>
</evidence>
<keyword evidence="5" id="KW-0238">DNA-binding</keyword>
<dbReference type="PANTHER" id="PTHR47165:SF4">
    <property type="entry name" value="OS03G0429900 PROTEIN"/>
    <property type="match status" value="1"/>
</dbReference>
<dbReference type="GO" id="GO:0008270">
    <property type="term" value="F:zinc ion binding"/>
    <property type="evidence" value="ECO:0007669"/>
    <property type="project" value="UniProtKB-KW"/>
</dbReference>
<name>Q9LTU1_ARATH</name>
<feature type="domain" description="Replication protein A OB" evidence="8">
    <location>
        <begin position="130"/>
        <end position="224"/>
    </location>
</feature>
<dbReference type="InterPro" id="IPR003871">
    <property type="entry name" value="RFA1B/D_OB_1st"/>
</dbReference>
<reference evidence="9" key="1">
    <citation type="journal article" date="2000" name="DNA Res.">
        <title>Structural analysis of Arabidopsis thaliana chromosome 3. I. Sequence features of the regions of 4,504,864 bp covered by sixty P1 and TAC clones.</title>
        <authorList>
            <person name="Sato S."/>
            <person name="Nakamura Y."/>
            <person name="Kaneko T."/>
            <person name="Katoh T."/>
            <person name="Asamizu E."/>
            <person name="Tabata S."/>
        </authorList>
    </citation>
    <scope>NUCLEOTIDE SEQUENCE [LARGE SCALE GENOMIC DNA]</scope>
</reference>
<keyword evidence="4" id="KW-0862">Zinc</keyword>
<evidence type="ECO:0000256" key="5">
    <source>
        <dbReference type="ARBA" id="ARBA00023125"/>
    </source>
</evidence>
<evidence type="ECO:0000259" key="6">
    <source>
        <dbReference type="Pfam" id="PF02721"/>
    </source>
</evidence>